<proteinExistence type="predicted"/>
<keyword evidence="3" id="KW-1185">Reference proteome</keyword>
<dbReference type="EMBL" id="MTSD02000005">
    <property type="protein sequence ID" value="OOV86577.1"/>
    <property type="molecule type" value="Genomic_DNA"/>
</dbReference>
<evidence type="ECO:0008006" key="4">
    <source>
        <dbReference type="Google" id="ProtNLM"/>
    </source>
</evidence>
<dbReference type="STRING" id="966.BTA35_0211755"/>
<dbReference type="SUPFAM" id="SSF101327">
    <property type="entry name" value="YgfB-like"/>
    <property type="match status" value="1"/>
</dbReference>
<dbReference type="Gene3D" id="1.20.120.740">
    <property type="entry name" value="YgfB uncharacterised protein family UPF0149, PF03695"/>
    <property type="match status" value="1"/>
</dbReference>
<dbReference type="NCBIfam" id="TIGR02292">
    <property type="entry name" value="ygfB_yecA"/>
    <property type="match status" value="1"/>
</dbReference>
<accession>A0A1T1HA27</accession>
<reference evidence="2" key="1">
    <citation type="submission" date="2017-02" db="EMBL/GenBank/DDBJ databases">
        <title>Draft Genome Sequence of the Salt Water Bacterium Oceanospirillum linum ATCC 11336.</title>
        <authorList>
            <person name="Trachtenberg A.M."/>
            <person name="Carney J.G."/>
            <person name="Linnane J.D."/>
            <person name="Rheaume B.A."/>
            <person name="Pitts N.L."/>
            <person name="Mykles D.L."/>
            <person name="Maclea K.S."/>
        </authorList>
    </citation>
    <scope>NUCLEOTIDE SEQUENCE [LARGE SCALE GENOMIC DNA]</scope>
    <source>
        <strain evidence="2">ATCC 11336</strain>
    </source>
</reference>
<dbReference type="InterPro" id="IPR011978">
    <property type="entry name" value="YgfB-like"/>
</dbReference>
<dbReference type="Proteomes" id="UP000190064">
    <property type="component" value="Unassembled WGS sequence"/>
</dbReference>
<organism evidence="2 3">
    <name type="scientific">Oceanospirillum linum</name>
    <dbReference type="NCBI Taxonomy" id="966"/>
    <lineage>
        <taxon>Bacteria</taxon>
        <taxon>Pseudomonadati</taxon>
        <taxon>Pseudomonadota</taxon>
        <taxon>Gammaproteobacteria</taxon>
        <taxon>Oceanospirillales</taxon>
        <taxon>Oceanospirillaceae</taxon>
        <taxon>Oceanospirillum</taxon>
    </lineage>
</organism>
<name>A0A1T1HA27_OCELI</name>
<dbReference type="AlphaFoldDB" id="A0A1T1HA27"/>
<dbReference type="Pfam" id="PF03695">
    <property type="entry name" value="UPF0149"/>
    <property type="match status" value="1"/>
</dbReference>
<evidence type="ECO:0000313" key="3">
    <source>
        <dbReference type="Proteomes" id="UP000190064"/>
    </source>
</evidence>
<protein>
    <recommendedName>
        <fullName evidence="4">YgfB and YecA protein</fullName>
    </recommendedName>
</protein>
<sequence>MKEESIPVAVIDDATLDQLYDFLESDQVDPEALDIIGLHGFMVALAVCPDPVPTGEWLPVAFNGMPKFSSSDSGAFNEETVIGWLESMLEHTRTVLYRGQTIELPFEPELEQDEVLDDSEISAWCAGFVEAVMMREEVWFGQHEQDAAELLLPFMAISCLFPDEELDDIVADLDTTNRLAAQLPEILVDLYLLFHAPAEKPSSFPGKKGAKGSAGKSGNGKGGQGKNRRSGKRK</sequence>
<comment type="caution">
    <text evidence="2">The sequence shown here is derived from an EMBL/GenBank/DDBJ whole genome shotgun (WGS) entry which is preliminary data.</text>
</comment>
<evidence type="ECO:0000256" key="1">
    <source>
        <dbReference type="SAM" id="MobiDB-lite"/>
    </source>
</evidence>
<feature type="region of interest" description="Disordered" evidence="1">
    <location>
        <begin position="198"/>
        <end position="234"/>
    </location>
</feature>
<dbReference type="RefSeq" id="WP_078320024.1">
    <property type="nucleotide sequence ID" value="NZ_FXTS01000006.1"/>
</dbReference>
<feature type="compositionally biased region" description="Gly residues" evidence="1">
    <location>
        <begin position="215"/>
        <end position="225"/>
    </location>
</feature>
<gene>
    <name evidence="2" type="ORF">BTA35_0211755</name>
</gene>
<dbReference type="InterPro" id="IPR036255">
    <property type="entry name" value="YgfB-like_sf"/>
</dbReference>
<evidence type="ECO:0000313" key="2">
    <source>
        <dbReference type="EMBL" id="OOV86577.1"/>
    </source>
</evidence>